<dbReference type="SUPFAM" id="SSF82649">
    <property type="entry name" value="SufE/NifU"/>
    <property type="match status" value="1"/>
</dbReference>
<evidence type="ECO:0000259" key="1">
    <source>
        <dbReference type="Pfam" id="PF01592"/>
    </source>
</evidence>
<dbReference type="EMBL" id="JARHUD010000013">
    <property type="protein sequence ID" value="MDF2097412.1"/>
    <property type="molecule type" value="Genomic_DNA"/>
</dbReference>
<evidence type="ECO:0000313" key="2">
    <source>
        <dbReference type="EMBL" id="MDF2097412.1"/>
    </source>
</evidence>
<keyword evidence="3" id="KW-1185">Reference proteome</keyword>
<dbReference type="Pfam" id="PF01592">
    <property type="entry name" value="NifU_N"/>
    <property type="match status" value="1"/>
</dbReference>
<comment type="caution">
    <text evidence="2">The sequence shown here is derived from an EMBL/GenBank/DDBJ whole genome shotgun (WGS) entry which is preliminary data.</text>
</comment>
<feature type="domain" description="NIF system FeS cluster assembly NifU N-terminal" evidence="1">
    <location>
        <begin position="9"/>
        <end position="91"/>
    </location>
</feature>
<sequence length="156" mass="17666">MLDELRELYQEVILDHGKHPRNFRHPDESNRNAHGYNPMCGDTLFIYLTVDEDGVIQDCAFKGKGCAISLASASLMTETLKGLKESQARALFERFHWLCTHDEPPEHEPEDLDAEAIERLEVLAGVREFPVRVKCATLAWHTMTAALDGQQEVSTE</sequence>
<dbReference type="Gene3D" id="3.90.1010.10">
    <property type="match status" value="1"/>
</dbReference>
<name>A0ABT5YR00_9PROT</name>
<dbReference type="NCBIfam" id="TIGR01994">
    <property type="entry name" value="SUF_scaf_2"/>
    <property type="match status" value="1"/>
</dbReference>
<protein>
    <submittedName>
        <fullName evidence="2">SUF system NifU family Fe-S cluster assembly protein</fullName>
    </submittedName>
</protein>
<dbReference type="InterPro" id="IPR002871">
    <property type="entry name" value="NIF_FeS_clus_asmbl_NifU_N"/>
</dbReference>
<dbReference type="RefSeq" id="WP_275824221.1">
    <property type="nucleotide sequence ID" value="NZ_JARHUD010000013.1"/>
</dbReference>
<organism evidence="2 3">
    <name type="scientific">Aquibaculum arenosum</name>
    <dbReference type="NCBI Taxonomy" id="3032591"/>
    <lineage>
        <taxon>Bacteria</taxon>
        <taxon>Pseudomonadati</taxon>
        <taxon>Pseudomonadota</taxon>
        <taxon>Alphaproteobacteria</taxon>
        <taxon>Rhodospirillales</taxon>
        <taxon>Rhodovibrionaceae</taxon>
        <taxon>Aquibaculum</taxon>
    </lineage>
</organism>
<reference evidence="2 3" key="1">
    <citation type="submission" date="2023-03" db="EMBL/GenBank/DDBJ databases">
        <title>Fodinicurvata sp. CAU 1616 isolated from sea sendiment.</title>
        <authorList>
            <person name="Kim W."/>
        </authorList>
    </citation>
    <scope>NUCLEOTIDE SEQUENCE [LARGE SCALE GENOMIC DNA]</scope>
    <source>
        <strain evidence="2 3">CAU 1616</strain>
    </source>
</reference>
<evidence type="ECO:0000313" key="3">
    <source>
        <dbReference type="Proteomes" id="UP001215503"/>
    </source>
</evidence>
<proteinExistence type="predicted"/>
<dbReference type="Proteomes" id="UP001215503">
    <property type="component" value="Unassembled WGS sequence"/>
</dbReference>
<dbReference type="CDD" id="cd06664">
    <property type="entry name" value="IscU_like"/>
    <property type="match status" value="1"/>
</dbReference>
<dbReference type="PANTHER" id="PTHR10093">
    <property type="entry name" value="IRON-SULFUR CLUSTER ASSEMBLY ENZYME NIFU HOMOLOG"/>
    <property type="match status" value="1"/>
</dbReference>
<accession>A0ABT5YR00</accession>
<gene>
    <name evidence="2" type="ORF">P2G67_15655</name>
</gene>